<evidence type="ECO:0000259" key="3">
    <source>
        <dbReference type="PROSITE" id="PS01031"/>
    </source>
</evidence>
<comment type="caution">
    <text evidence="4">The sequence shown here is derived from an EMBL/GenBank/DDBJ whole genome shotgun (WGS) entry which is preliminary data.</text>
</comment>
<name>A0ABS1UYX1_9PROT</name>
<evidence type="ECO:0000313" key="5">
    <source>
        <dbReference type="Proteomes" id="UP000606490"/>
    </source>
</evidence>
<evidence type="ECO:0000256" key="1">
    <source>
        <dbReference type="PROSITE-ProRule" id="PRU00285"/>
    </source>
</evidence>
<dbReference type="SUPFAM" id="SSF49764">
    <property type="entry name" value="HSP20-like chaperones"/>
    <property type="match status" value="1"/>
</dbReference>
<protein>
    <submittedName>
        <fullName evidence="4">Hsp20/alpha crystallin family protein</fullName>
    </submittedName>
</protein>
<reference evidence="4 5" key="1">
    <citation type="submission" date="2021-01" db="EMBL/GenBank/DDBJ databases">
        <title>Belnapia mucosa sp. nov. and Belnapia arida sp. nov., isolated from the Tabernas Desert (Almeria, Spain).</title>
        <authorList>
            <person name="Molina-Menor E."/>
            <person name="Vidal-Verdu A."/>
            <person name="Calonge A."/>
            <person name="Satari L."/>
            <person name="Pereto Magraner J."/>
            <person name="Porcar Miralles M."/>
        </authorList>
    </citation>
    <scope>NUCLEOTIDE SEQUENCE [LARGE SCALE GENOMIC DNA]</scope>
    <source>
        <strain evidence="4 5">T6</strain>
    </source>
</reference>
<feature type="domain" description="SHSP" evidence="3">
    <location>
        <begin position="37"/>
        <end position="137"/>
    </location>
</feature>
<dbReference type="Pfam" id="PF00011">
    <property type="entry name" value="HSP20"/>
    <property type="match status" value="1"/>
</dbReference>
<organism evidence="4 5">
    <name type="scientific">Belnapia mucosa</name>
    <dbReference type="NCBI Taxonomy" id="2804532"/>
    <lineage>
        <taxon>Bacteria</taxon>
        <taxon>Pseudomonadati</taxon>
        <taxon>Pseudomonadota</taxon>
        <taxon>Alphaproteobacteria</taxon>
        <taxon>Acetobacterales</taxon>
        <taxon>Roseomonadaceae</taxon>
        <taxon>Belnapia</taxon>
    </lineage>
</organism>
<accession>A0ABS1UYX1</accession>
<dbReference type="CDD" id="cd06464">
    <property type="entry name" value="ACD_sHsps-like"/>
    <property type="match status" value="1"/>
</dbReference>
<dbReference type="RefSeq" id="WP_202824411.1">
    <property type="nucleotide sequence ID" value="NZ_JAEUXJ010000002.1"/>
</dbReference>
<dbReference type="PROSITE" id="PS01031">
    <property type="entry name" value="SHSP"/>
    <property type="match status" value="1"/>
</dbReference>
<dbReference type="InterPro" id="IPR002068">
    <property type="entry name" value="A-crystallin/Hsp20_dom"/>
</dbReference>
<comment type="similarity">
    <text evidence="1 2">Belongs to the small heat shock protein (HSP20) family.</text>
</comment>
<evidence type="ECO:0000256" key="2">
    <source>
        <dbReference type="RuleBase" id="RU003616"/>
    </source>
</evidence>
<dbReference type="Proteomes" id="UP000606490">
    <property type="component" value="Unassembled WGS sequence"/>
</dbReference>
<dbReference type="Gene3D" id="2.60.40.790">
    <property type="match status" value="1"/>
</dbReference>
<proteinExistence type="inferred from homology"/>
<sequence>MAGRDDPEGQMWAEACDMLQRAERLHRQFFLPRHAVAPLPVWHPPADMLETEAEVLILIALPGVPPEAVEAVIEDGALRVAGLRLLPAELRNAAIHRLELPQGRFERRIPLPPGRYTTPVRHSLVDGCLLVRLEKAG</sequence>
<keyword evidence="5" id="KW-1185">Reference proteome</keyword>
<evidence type="ECO:0000313" key="4">
    <source>
        <dbReference type="EMBL" id="MBL6454660.1"/>
    </source>
</evidence>
<dbReference type="EMBL" id="JAEUXJ010000002">
    <property type="protein sequence ID" value="MBL6454660.1"/>
    <property type="molecule type" value="Genomic_DNA"/>
</dbReference>
<gene>
    <name evidence="4" type="ORF">JMJ55_04945</name>
</gene>
<dbReference type="InterPro" id="IPR008978">
    <property type="entry name" value="HSP20-like_chaperone"/>
</dbReference>